<dbReference type="InterPro" id="IPR029055">
    <property type="entry name" value="Ntn_hydrolases_N"/>
</dbReference>
<dbReference type="GO" id="GO:0015930">
    <property type="term" value="F:glutamate synthase activity"/>
    <property type="evidence" value="ECO:0007669"/>
    <property type="project" value="TreeGrafter"/>
</dbReference>
<reference evidence="17 18" key="1">
    <citation type="submission" date="2019-12" db="EMBL/GenBank/DDBJ databases">
        <title>Complete genome sequence of Mycolicibacterium xenopi str. JCM15661T.</title>
        <authorList>
            <person name="Yoshida M."/>
            <person name="Fukano H."/>
            <person name="Asakura T."/>
            <person name="Hoshino Y."/>
        </authorList>
    </citation>
    <scope>NUCLEOTIDE SEQUENCE [LARGE SCALE GENOMIC DNA]</scope>
    <source>
        <strain evidence="17 18">JCM 15661T</strain>
    </source>
</reference>
<accession>A0AAD1GYL9</accession>
<dbReference type="PANTHER" id="PTHR11938">
    <property type="entry name" value="FAD NADPH DEHYDROGENASE/OXIDOREDUCTASE"/>
    <property type="match status" value="1"/>
</dbReference>
<evidence type="ECO:0000256" key="5">
    <source>
        <dbReference type="ARBA" id="ARBA00022630"/>
    </source>
</evidence>
<evidence type="ECO:0000313" key="17">
    <source>
        <dbReference type="EMBL" id="BBU20264.1"/>
    </source>
</evidence>
<keyword evidence="6" id="KW-0288">FMN</keyword>
<evidence type="ECO:0000256" key="13">
    <source>
        <dbReference type="ARBA" id="ARBA00023291"/>
    </source>
</evidence>
<dbReference type="PROSITE" id="PS50020">
    <property type="entry name" value="WW_DOMAIN_2"/>
    <property type="match status" value="1"/>
</dbReference>
<keyword evidence="13" id="KW-0003">3Fe-4S</keyword>
<dbReference type="GO" id="GO:0006537">
    <property type="term" value="P:glutamate biosynthetic process"/>
    <property type="evidence" value="ECO:0007669"/>
    <property type="project" value="UniProtKB-KW"/>
</dbReference>
<comment type="similarity">
    <text evidence="3">Belongs to the glutamate synthase family.</text>
</comment>
<dbReference type="Proteomes" id="UP000464624">
    <property type="component" value="Chromosome"/>
</dbReference>
<organism evidence="17 18">
    <name type="scientific">Mycobacterium xenopi</name>
    <dbReference type="NCBI Taxonomy" id="1789"/>
    <lineage>
        <taxon>Bacteria</taxon>
        <taxon>Bacillati</taxon>
        <taxon>Actinomycetota</taxon>
        <taxon>Actinomycetes</taxon>
        <taxon>Mycobacteriales</taxon>
        <taxon>Mycobacteriaceae</taxon>
        <taxon>Mycobacterium</taxon>
    </lineage>
</organism>
<keyword evidence="12" id="KW-0314">Glutamate biosynthesis</keyword>
<keyword evidence="8" id="KW-0315">Glutamine amidotransferase</keyword>
<evidence type="ECO:0000256" key="2">
    <source>
        <dbReference type="ARBA" id="ARBA00001927"/>
    </source>
</evidence>
<keyword evidence="11" id="KW-0411">Iron-sulfur</keyword>
<dbReference type="Pfam" id="PF00310">
    <property type="entry name" value="GATase_2"/>
    <property type="match status" value="1"/>
</dbReference>
<dbReference type="PROSITE" id="PS51278">
    <property type="entry name" value="GATASE_TYPE_2"/>
    <property type="match status" value="1"/>
</dbReference>
<keyword evidence="7" id="KW-0479">Metal-binding</keyword>
<comment type="cofactor">
    <cofactor evidence="1">
        <name>FMN</name>
        <dbReference type="ChEBI" id="CHEBI:58210"/>
    </cofactor>
</comment>
<evidence type="ECO:0000256" key="3">
    <source>
        <dbReference type="ARBA" id="ARBA00009716"/>
    </source>
</evidence>
<evidence type="ECO:0000256" key="12">
    <source>
        <dbReference type="ARBA" id="ARBA00023164"/>
    </source>
</evidence>
<protein>
    <recommendedName>
        <fullName evidence="19">Glutamate synthase subunit alpha</fullName>
    </recommendedName>
</protein>
<evidence type="ECO:0000256" key="4">
    <source>
        <dbReference type="ARBA" id="ARBA00022605"/>
    </source>
</evidence>
<comment type="cofactor">
    <cofactor evidence="2">
        <name>[3Fe-4S] cluster</name>
        <dbReference type="ChEBI" id="CHEBI:21137"/>
    </cofactor>
</comment>
<comment type="pathway">
    <text evidence="14">Amino-acid biosynthesis.</text>
</comment>
<dbReference type="CDD" id="cd00713">
    <property type="entry name" value="GltS"/>
    <property type="match status" value="1"/>
</dbReference>
<dbReference type="GO" id="GO:0051538">
    <property type="term" value="F:3 iron, 4 sulfur cluster binding"/>
    <property type="evidence" value="ECO:0007669"/>
    <property type="project" value="UniProtKB-KW"/>
</dbReference>
<sequence>MAPNRVGLYNPAFEHDSCGVAMVVDMHGRRSRDIVDKAITALLNLEHRGAQGAEPHSGDGAGIMIQVPDRFLRSVVEFELPPAGSYATGIAFLPQSSKDAAAACAAVEKIVEAEGLQVLGWRDVPTDDSSLGALSRDAMPTFRQLFIAGASGMTLERRAYVIRKRAEHELGTKGPGQDGPGRETVYFPSLSGQTFVYKGMLTTPQLKAFYLDLQDDRLESALGIVHSRFSTNTFPSWPLAHPYRRIAHNGEINTVTGNENWMRAREALVKTDIFGSYDDVQKLFPICTRGGSDTARFDEVLEFLHLGGRSLAHAVLMMIPEAWERHESMDPARRAFYQYHASLMEPWDGPRR</sequence>
<evidence type="ECO:0000256" key="6">
    <source>
        <dbReference type="ARBA" id="ARBA00022643"/>
    </source>
</evidence>
<evidence type="ECO:0000256" key="14">
    <source>
        <dbReference type="ARBA" id="ARBA00029440"/>
    </source>
</evidence>
<evidence type="ECO:0000259" key="15">
    <source>
        <dbReference type="PROSITE" id="PS50020"/>
    </source>
</evidence>
<dbReference type="KEGG" id="mxe:MYXE_00530"/>
<dbReference type="GO" id="GO:0046872">
    <property type="term" value="F:metal ion binding"/>
    <property type="evidence" value="ECO:0007669"/>
    <property type="project" value="UniProtKB-KW"/>
</dbReference>
<evidence type="ECO:0008006" key="19">
    <source>
        <dbReference type="Google" id="ProtNLM"/>
    </source>
</evidence>
<evidence type="ECO:0000256" key="11">
    <source>
        <dbReference type="ARBA" id="ARBA00023014"/>
    </source>
</evidence>
<dbReference type="Gene3D" id="3.60.20.10">
    <property type="entry name" value="Glutamine Phosphoribosylpyrophosphate, subunit 1, domain 1"/>
    <property type="match status" value="1"/>
</dbReference>
<name>A0AAD1GYL9_MYCXE</name>
<dbReference type="InterPro" id="IPR001202">
    <property type="entry name" value="WW_dom"/>
</dbReference>
<gene>
    <name evidence="17" type="ORF">MYXE_00530</name>
</gene>
<evidence type="ECO:0000259" key="16">
    <source>
        <dbReference type="PROSITE" id="PS51278"/>
    </source>
</evidence>
<dbReference type="EMBL" id="AP022314">
    <property type="protein sequence ID" value="BBU20264.1"/>
    <property type="molecule type" value="Genomic_DNA"/>
</dbReference>
<evidence type="ECO:0000313" key="18">
    <source>
        <dbReference type="Proteomes" id="UP000464624"/>
    </source>
</evidence>
<evidence type="ECO:0000256" key="1">
    <source>
        <dbReference type="ARBA" id="ARBA00001917"/>
    </source>
</evidence>
<keyword evidence="4" id="KW-0028">Amino-acid biosynthesis</keyword>
<dbReference type="PANTHER" id="PTHR11938:SF133">
    <property type="entry name" value="GLUTAMATE SYNTHASE (NADH)"/>
    <property type="match status" value="1"/>
</dbReference>
<keyword evidence="9" id="KW-0560">Oxidoreductase</keyword>
<dbReference type="InterPro" id="IPR050711">
    <property type="entry name" value="ET-N_metabolism_enzyme"/>
</dbReference>
<evidence type="ECO:0000256" key="10">
    <source>
        <dbReference type="ARBA" id="ARBA00023004"/>
    </source>
</evidence>
<evidence type="ECO:0000256" key="9">
    <source>
        <dbReference type="ARBA" id="ARBA00023002"/>
    </source>
</evidence>
<keyword evidence="10" id="KW-0408">Iron</keyword>
<dbReference type="AlphaFoldDB" id="A0AAD1GYL9"/>
<dbReference type="SUPFAM" id="SSF56235">
    <property type="entry name" value="N-terminal nucleophile aminohydrolases (Ntn hydrolases)"/>
    <property type="match status" value="1"/>
</dbReference>
<proteinExistence type="inferred from homology"/>
<feature type="domain" description="Glutamine amidotransferase type-2" evidence="16">
    <location>
        <begin position="18"/>
        <end position="352"/>
    </location>
</feature>
<evidence type="ECO:0000256" key="8">
    <source>
        <dbReference type="ARBA" id="ARBA00022962"/>
    </source>
</evidence>
<keyword evidence="5" id="KW-0285">Flavoprotein</keyword>
<evidence type="ECO:0000256" key="7">
    <source>
        <dbReference type="ARBA" id="ARBA00022723"/>
    </source>
</evidence>
<dbReference type="InterPro" id="IPR017932">
    <property type="entry name" value="GATase_2_dom"/>
</dbReference>
<dbReference type="GO" id="GO:0019676">
    <property type="term" value="P:ammonia assimilation cycle"/>
    <property type="evidence" value="ECO:0007669"/>
    <property type="project" value="TreeGrafter"/>
</dbReference>
<feature type="domain" description="WW" evidence="15">
    <location>
        <begin position="317"/>
        <end position="352"/>
    </location>
</feature>